<comment type="caution">
    <text evidence="5">The sequence shown here is derived from an EMBL/GenBank/DDBJ whole genome shotgun (WGS) entry which is preliminary data.</text>
</comment>
<feature type="compositionally biased region" description="Polar residues" evidence="3">
    <location>
        <begin position="249"/>
        <end position="264"/>
    </location>
</feature>
<dbReference type="SUPFAM" id="SSF50044">
    <property type="entry name" value="SH3-domain"/>
    <property type="match status" value="6"/>
</dbReference>
<reference evidence="5" key="1">
    <citation type="submission" date="2023-03" db="EMBL/GenBank/DDBJ databases">
        <authorList>
            <person name="Steffen K."/>
            <person name="Cardenas P."/>
        </authorList>
    </citation>
    <scope>NUCLEOTIDE SEQUENCE</scope>
</reference>
<feature type="compositionally biased region" description="Basic and acidic residues" evidence="3">
    <location>
        <begin position="265"/>
        <end position="279"/>
    </location>
</feature>
<dbReference type="PANTHER" id="PTHR14167">
    <property type="entry name" value="SH3 DOMAIN-CONTAINING"/>
    <property type="match status" value="1"/>
</dbReference>
<feature type="domain" description="SH3" evidence="4">
    <location>
        <begin position="1051"/>
        <end position="1110"/>
    </location>
</feature>
<feature type="compositionally biased region" description="Basic and acidic residues" evidence="3">
    <location>
        <begin position="684"/>
        <end position="703"/>
    </location>
</feature>
<evidence type="ECO:0000313" key="5">
    <source>
        <dbReference type="EMBL" id="CAI8050942.1"/>
    </source>
</evidence>
<feature type="domain" description="SH3" evidence="4">
    <location>
        <begin position="1279"/>
        <end position="1340"/>
    </location>
</feature>
<dbReference type="Proteomes" id="UP001174909">
    <property type="component" value="Unassembled WGS sequence"/>
</dbReference>
<accession>A0AA35TN56</accession>
<dbReference type="InterPro" id="IPR001452">
    <property type="entry name" value="SH3_domain"/>
</dbReference>
<evidence type="ECO:0000256" key="3">
    <source>
        <dbReference type="SAM" id="MobiDB-lite"/>
    </source>
</evidence>
<feature type="compositionally biased region" description="Basic residues" evidence="3">
    <location>
        <begin position="532"/>
        <end position="541"/>
    </location>
</feature>
<evidence type="ECO:0000259" key="4">
    <source>
        <dbReference type="PROSITE" id="PS50002"/>
    </source>
</evidence>
<feature type="compositionally biased region" description="Basic and acidic residues" evidence="3">
    <location>
        <begin position="647"/>
        <end position="662"/>
    </location>
</feature>
<feature type="compositionally biased region" description="Basic and acidic residues" evidence="3">
    <location>
        <begin position="197"/>
        <end position="206"/>
    </location>
</feature>
<dbReference type="CDD" id="cd00174">
    <property type="entry name" value="SH3"/>
    <property type="match status" value="4"/>
</dbReference>
<dbReference type="SMART" id="SM00326">
    <property type="entry name" value="SH3"/>
    <property type="match status" value="6"/>
</dbReference>
<dbReference type="PANTHER" id="PTHR14167:SF48">
    <property type="entry name" value="SH3 DOMAIN-CONTAINING PROTEIN 19"/>
    <property type="match status" value="1"/>
</dbReference>
<feature type="compositionally biased region" description="Polar residues" evidence="3">
    <location>
        <begin position="406"/>
        <end position="415"/>
    </location>
</feature>
<dbReference type="InterPro" id="IPR036028">
    <property type="entry name" value="SH3-like_dom_sf"/>
</dbReference>
<sequence>MSAQPMTGEAISLPTSPEALSPSHPPPSPSSQSPRVPARRAPARPPPSRKTAPPTEKESSPPLQVTDGGSETPPCPVALPRRPKGGEQPRKPPLRKSNTLPPEPRPNPALQNPTHKQAPPKPAPYRGSRPPPPRPQGRGDKPSEVKTQTKPPQPKERAPVVVPDSAVKTENVEAPQPKQRGKSVITAVDNKQSQPSKELETDKPETTELPQAPQRTKSVTTTVDKALSRETSRGLGKEQHETVEVPQVKQRTTAAVDTQQPQPKETNKDVEKDKTREVTPPKPRRAVPKEAVSSGSPPQPRPRAASASRPQFHKPPPPTEPSPPARTRPAPPLSSVVPSKPRPPPPSRPPAKRDSSTVEITPTEQVPKPKRRSQLLHSASAEEPPSHQSEGPTPAEKKVEPPTGESVDSSTTNTERTGDRVQKRPGKPPPPRQAKKSEGKPEGRVLQRRMTMPSKPPPPRTSTQPQLGSKVTAQEKCSGEGVNQPVAKRRMTVASEQKTGTSEGKTLASEVKSATGEGGEGKSGGEEEVKVTVKKPARRRMPMVIRPMEDEEERTSGEGKSSATTKTKKTIAGSSPKPARPPGRPTAQPSRKQQAPPKPSTPPSSPQQAAADKSKPPSEDTKVVPENKAPPKPSKLPWSPQQTDDQGTDKSKPPSEDTKVVPENKAPPKPSKLPWSPQQTADQGTDKSKAPSEETKAVPDDKLPSPQPVTIADAQVESSGSETAQPRERTEEAEEIPSHSQAHSELQKAERASATNSSVGKSEEVVEEVGVGEKEGVADGELHDATKTEEEETGVVLRLKEPAVTQLETYPKRARPMSVPAGRPGRPPKPGAPQPLVQGKTKTKPARPPGRPAQRPAQGPSRPSQPTKKAQTPVDPNAPPELPPRPGPGHILYRYVCAVPHGIALANHEPTDPSELPYEVDDVIELIEKVDNDWFYARNADLEMCEGMIPARDLRLVRKLAGESTVSGFEEGPCAVAMFTFQGQTEDELSFKEGDLIMLKTRVGRKWLRGKLVTGQEGIFPRNFVEIVEDLPEDAVDETPAPTQSQSTTEIHGPHCVAVYEFAAGGPDELCLRVGDRVELLARVGNEWLRGRLGGQEGIFPREFIEIREDLPADNRSDVLSKALYDFDGQAGELSFKAGERVRVTARVNEEWVEGETEDGGQRGMFPVSFVDRVAPDLPNKTPADTEPAQTAQSETVATGKCEALFDFNAGNSGELSFKTGDVIFTLEWVNEEWMNGRIGDREGMFPVGFVKVLEELPKPKDQKDTSKALSHLTKLDDSLLPRAEALRDFTATNSSHLSFRAGDVLNLLERISGDWYSGENTRTGDFGDFPASSVRVIEPLP</sequence>
<feature type="compositionally biased region" description="Basic and acidic residues" evidence="3">
    <location>
        <begin position="226"/>
        <end position="243"/>
    </location>
</feature>
<feature type="domain" description="SH3" evidence="4">
    <location>
        <begin position="970"/>
        <end position="1030"/>
    </location>
</feature>
<feature type="compositionally biased region" description="Pro residues" evidence="3">
    <location>
        <begin position="340"/>
        <end position="349"/>
    </location>
</feature>
<feature type="compositionally biased region" description="Basic and acidic residues" evidence="3">
    <location>
        <begin position="612"/>
        <end position="625"/>
    </location>
</feature>
<feature type="compositionally biased region" description="Basic and acidic residues" evidence="3">
    <location>
        <begin position="435"/>
        <end position="445"/>
    </location>
</feature>
<feature type="compositionally biased region" description="Pro residues" evidence="3">
    <location>
        <begin position="596"/>
        <end position="605"/>
    </location>
</feature>
<feature type="compositionally biased region" description="Polar residues" evidence="3">
    <location>
        <begin position="213"/>
        <end position="223"/>
    </location>
</feature>
<dbReference type="Gene3D" id="2.30.30.40">
    <property type="entry name" value="SH3 Domains"/>
    <property type="match status" value="6"/>
</dbReference>
<dbReference type="PROSITE" id="PS50002">
    <property type="entry name" value="SH3"/>
    <property type="match status" value="6"/>
</dbReference>
<feature type="compositionally biased region" description="Pro residues" evidence="3">
    <location>
        <begin position="119"/>
        <end position="135"/>
    </location>
</feature>
<feature type="compositionally biased region" description="Pro residues" evidence="3">
    <location>
        <begin position="313"/>
        <end position="332"/>
    </location>
</feature>
<keyword evidence="1 2" id="KW-0728">SH3 domain</keyword>
<organism evidence="5 6">
    <name type="scientific">Geodia barretti</name>
    <name type="common">Barrett's horny sponge</name>
    <dbReference type="NCBI Taxonomy" id="519541"/>
    <lineage>
        <taxon>Eukaryota</taxon>
        <taxon>Metazoa</taxon>
        <taxon>Porifera</taxon>
        <taxon>Demospongiae</taxon>
        <taxon>Heteroscleromorpha</taxon>
        <taxon>Tetractinellida</taxon>
        <taxon>Astrophorina</taxon>
        <taxon>Geodiidae</taxon>
        <taxon>Geodia</taxon>
    </lineage>
</organism>
<feature type="compositionally biased region" description="Pro residues" evidence="3">
    <location>
        <begin position="876"/>
        <end position="887"/>
    </location>
</feature>
<feature type="domain" description="SH3" evidence="4">
    <location>
        <begin position="1116"/>
        <end position="1176"/>
    </location>
</feature>
<feature type="compositionally biased region" description="Polar residues" evidence="3">
    <location>
        <begin position="861"/>
        <end position="870"/>
    </location>
</feature>
<feature type="compositionally biased region" description="Polar residues" evidence="3">
    <location>
        <begin position="494"/>
        <end position="504"/>
    </location>
</feature>
<feature type="domain" description="SH3" evidence="4">
    <location>
        <begin position="1197"/>
        <end position="1256"/>
    </location>
</feature>
<feature type="compositionally biased region" description="Low complexity" evidence="3">
    <location>
        <begin position="558"/>
        <end position="575"/>
    </location>
</feature>
<dbReference type="PRINTS" id="PR01217">
    <property type="entry name" value="PRICHEXTENSN"/>
</dbReference>
<dbReference type="EMBL" id="CASHTH010003887">
    <property type="protein sequence ID" value="CAI8050942.1"/>
    <property type="molecule type" value="Genomic_DNA"/>
</dbReference>
<evidence type="ECO:0000256" key="2">
    <source>
        <dbReference type="PROSITE-ProRule" id="PRU00192"/>
    </source>
</evidence>
<evidence type="ECO:0000313" key="6">
    <source>
        <dbReference type="Proteomes" id="UP001174909"/>
    </source>
</evidence>
<dbReference type="Pfam" id="PF00018">
    <property type="entry name" value="SH3_1"/>
    <property type="match status" value="5"/>
</dbReference>
<feature type="region of interest" description="Disordered" evidence="3">
    <location>
        <begin position="1"/>
        <end position="887"/>
    </location>
</feature>
<dbReference type="InterPro" id="IPR050384">
    <property type="entry name" value="Endophilin_SH3RF"/>
</dbReference>
<gene>
    <name evidence="5" type="ORF">GBAR_LOCUS27943</name>
</gene>
<keyword evidence="6" id="KW-1185">Reference proteome</keyword>
<feature type="compositionally biased region" description="Basic and acidic residues" evidence="3">
    <location>
        <begin position="519"/>
        <end position="531"/>
    </location>
</feature>
<feature type="compositionally biased region" description="Basic and acidic residues" evidence="3">
    <location>
        <begin position="771"/>
        <end position="788"/>
    </location>
</feature>
<evidence type="ECO:0000256" key="1">
    <source>
        <dbReference type="ARBA" id="ARBA00022443"/>
    </source>
</evidence>
<dbReference type="Pfam" id="PF14604">
    <property type="entry name" value="SH3_9"/>
    <property type="match status" value="1"/>
</dbReference>
<feature type="compositionally biased region" description="Polar residues" evidence="3">
    <location>
        <begin position="461"/>
        <end position="472"/>
    </location>
</feature>
<proteinExistence type="predicted"/>
<protein>
    <submittedName>
        <fullName evidence="5">SH3 domain-containing protein 19</fullName>
    </submittedName>
</protein>
<feature type="domain" description="SH3" evidence="4">
    <location>
        <begin position="897"/>
        <end position="959"/>
    </location>
</feature>
<name>A0AA35TN56_GEOBA</name>